<dbReference type="InterPro" id="IPR007324">
    <property type="entry name" value="Sugar-bd_dom_put"/>
</dbReference>
<evidence type="ECO:0000256" key="4">
    <source>
        <dbReference type="ARBA" id="ARBA00023163"/>
    </source>
</evidence>
<comment type="caution">
    <text evidence="6">The sequence shown here is derived from an EMBL/GenBank/DDBJ whole genome shotgun (WGS) entry which is preliminary data.</text>
</comment>
<evidence type="ECO:0000313" key="7">
    <source>
        <dbReference type="Proteomes" id="UP001519654"/>
    </source>
</evidence>
<dbReference type="EMBL" id="JAHKKG010000018">
    <property type="protein sequence ID" value="MBU2670237.1"/>
    <property type="molecule type" value="Genomic_DNA"/>
</dbReference>
<evidence type="ECO:0000256" key="3">
    <source>
        <dbReference type="ARBA" id="ARBA00023125"/>
    </source>
</evidence>
<dbReference type="Gene3D" id="3.40.50.1360">
    <property type="match status" value="1"/>
</dbReference>
<dbReference type="Proteomes" id="UP001519654">
    <property type="component" value="Unassembled WGS sequence"/>
</dbReference>
<dbReference type="Pfam" id="PF04198">
    <property type="entry name" value="Sugar-bind"/>
    <property type="match status" value="1"/>
</dbReference>
<protein>
    <submittedName>
        <fullName evidence="6">Transcriptional regulator</fullName>
    </submittedName>
</protein>
<gene>
    <name evidence="6" type="ORF">KOI35_42725</name>
</gene>
<keyword evidence="3" id="KW-0238">DNA-binding</keyword>
<dbReference type="RefSeq" id="WP_215795460.1">
    <property type="nucleotide sequence ID" value="NZ_JAHKKG010000018.1"/>
</dbReference>
<proteinExistence type="inferred from homology"/>
<dbReference type="PANTHER" id="PTHR34294:SF1">
    <property type="entry name" value="TRANSCRIPTIONAL REGULATOR LSRR"/>
    <property type="match status" value="1"/>
</dbReference>
<keyword evidence="7" id="KW-1185">Reference proteome</keyword>
<dbReference type="Gene3D" id="1.10.10.10">
    <property type="entry name" value="Winged helix-like DNA-binding domain superfamily/Winged helix DNA-binding domain"/>
    <property type="match status" value="1"/>
</dbReference>
<dbReference type="PANTHER" id="PTHR34294">
    <property type="entry name" value="TRANSCRIPTIONAL REGULATOR-RELATED"/>
    <property type="match status" value="1"/>
</dbReference>
<sequence>MEHLVAGLAARRFYLDGRTKKQIGDELGISRFKVARLLDQALRDGIVRIEIDVPPEIDLELSERLAARYGLRQAIVVRAADRRQLARVCAAVLAQRLSDDDVLGVSWGQTLHALTDVLPRLPRAAVVQMVGSIPAADLQVTSLELLKRLGESTGGPVLGLHAPMIVDSPQIAASLRSADYVASTVAAFPSITCAIVGVGSWRPHGSSVRAALPPALAARLDAEGAVADICSTVLNAAGEPVGGTTVADLSIAITTDQLRAIPDVMAIAGGAGKATAIAAAIKAGLLHRLITDTSAAQALTG</sequence>
<name>A0ABS5Z3G9_9ACTN</name>
<accession>A0ABS5Z3G9</accession>
<dbReference type="InterPro" id="IPR051054">
    <property type="entry name" value="SorC_transcr_regulators"/>
</dbReference>
<evidence type="ECO:0000313" key="6">
    <source>
        <dbReference type="EMBL" id="MBU2670237.1"/>
    </source>
</evidence>
<feature type="domain" description="Sugar-binding" evidence="5">
    <location>
        <begin position="56"/>
        <end position="299"/>
    </location>
</feature>
<dbReference type="InterPro" id="IPR036388">
    <property type="entry name" value="WH-like_DNA-bd_sf"/>
</dbReference>
<evidence type="ECO:0000259" key="5">
    <source>
        <dbReference type="Pfam" id="PF04198"/>
    </source>
</evidence>
<keyword evidence="2" id="KW-0805">Transcription regulation</keyword>
<evidence type="ECO:0000256" key="2">
    <source>
        <dbReference type="ARBA" id="ARBA00023015"/>
    </source>
</evidence>
<evidence type="ECO:0000256" key="1">
    <source>
        <dbReference type="ARBA" id="ARBA00010466"/>
    </source>
</evidence>
<keyword evidence="4" id="KW-0804">Transcription</keyword>
<organism evidence="6 7">
    <name type="scientific">Paractinoplanes bogorensis</name>
    <dbReference type="NCBI Taxonomy" id="1610840"/>
    <lineage>
        <taxon>Bacteria</taxon>
        <taxon>Bacillati</taxon>
        <taxon>Actinomycetota</taxon>
        <taxon>Actinomycetes</taxon>
        <taxon>Micromonosporales</taxon>
        <taxon>Micromonosporaceae</taxon>
        <taxon>Paractinoplanes</taxon>
    </lineage>
</organism>
<dbReference type="SUPFAM" id="SSF100950">
    <property type="entry name" value="NagB/RpiA/CoA transferase-like"/>
    <property type="match status" value="1"/>
</dbReference>
<reference evidence="6 7" key="1">
    <citation type="submission" date="2021-06" db="EMBL/GenBank/DDBJ databases">
        <title>Actinoplanes lichenicola sp. nov., and Actinoplanes ovalisporus sp. nov., isolated from lichen in Thailand.</title>
        <authorList>
            <person name="Saeng-In P."/>
            <person name="Kanchanasin P."/>
            <person name="Yuki M."/>
            <person name="Kudo T."/>
            <person name="Ohkuma M."/>
            <person name="Phongsopitanun W."/>
            <person name="Tanasupawat S."/>
        </authorList>
    </citation>
    <scope>NUCLEOTIDE SEQUENCE [LARGE SCALE GENOMIC DNA]</scope>
    <source>
        <strain evidence="6 7">NBRC 110975</strain>
    </source>
</reference>
<dbReference type="InterPro" id="IPR037171">
    <property type="entry name" value="NagB/RpiA_transferase-like"/>
</dbReference>
<comment type="similarity">
    <text evidence="1">Belongs to the SorC transcriptional regulatory family.</text>
</comment>